<accession>A0ACC1XYA5</accession>
<name>A0ACC1XYA5_MELAZ</name>
<gene>
    <name evidence="1" type="ORF">OWV82_011435</name>
</gene>
<reference evidence="1 2" key="1">
    <citation type="journal article" date="2023" name="Science">
        <title>Complex scaffold remodeling in plant triterpene biosynthesis.</title>
        <authorList>
            <person name="De La Pena R."/>
            <person name="Hodgson H."/>
            <person name="Liu J.C."/>
            <person name="Stephenson M.J."/>
            <person name="Martin A.C."/>
            <person name="Owen C."/>
            <person name="Harkess A."/>
            <person name="Leebens-Mack J."/>
            <person name="Jimenez L.E."/>
            <person name="Osbourn A."/>
            <person name="Sattely E.S."/>
        </authorList>
    </citation>
    <scope>NUCLEOTIDE SEQUENCE [LARGE SCALE GENOMIC DNA]</scope>
    <source>
        <strain evidence="2">cv. JPN11</strain>
        <tissue evidence="1">Leaf</tissue>
    </source>
</reference>
<sequence length="402" mass="45682">MSTSMAETPSHFFQVILPATIEAKKLPIPKKFLGKFGDELSSIATLTLPNGHDWLVGLTKDEGKVWFHHGWHDFVEYHSICVGYFVVFKYAKNSNFRVLIFDTTACEIPYPSRKMCSPSLQNQANYSPASARSSTFQNFAATLDSLKFKNHGETQGKQCEMKEVEVKHEPVDVYEARQGRWKENEMYNSQGTLKCKRDPSKLAEHFCPPGTSFQDLDIKTTTHNVKDKHGSKVIGNGSELKKAAYEVRNHIKDEPNKGTKLDEDNLFALFATMGIYIARRYLAEEERKRAISIARLLKPTNPCFIVILSSNSIDSSSVYVPTKFAKEYLSDVKCIKLQYCDGREQAVNITHYGVGMFIKGVWDEFSLDKNLKEGDICLFELIRKKDILLKVFVFHASADKSK</sequence>
<dbReference type="EMBL" id="CM051399">
    <property type="protein sequence ID" value="KAJ4716411.1"/>
    <property type="molecule type" value="Genomic_DNA"/>
</dbReference>
<protein>
    <submittedName>
        <fullName evidence="1">B3 domain-containing transcription factor VRN1-like</fullName>
    </submittedName>
</protein>
<comment type="caution">
    <text evidence="1">The sequence shown here is derived from an EMBL/GenBank/DDBJ whole genome shotgun (WGS) entry which is preliminary data.</text>
</comment>
<organism evidence="1 2">
    <name type="scientific">Melia azedarach</name>
    <name type="common">Chinaberry tree</name>
    <dbReference type="NCBI Taxonomy" id="155640"/>
    <lineage>
        <taxon>Eukaryota</taxon>
        <taxon>Viridiplantae</taxon>
        <taxon>Streptophyta</taxon>
        <taxon>Embryophyta</taxon>
        <taxon>Tracheophyta</taxon>
        <taxon>Spermatophyta</taxon>
        <taxon>Magnoliopsida</taxon>
        <taxon>eudicotyledons</taxon>
        <taxon>Gunneridae</taxon>
        <taxon>Pentapetalae</taxon>
        <taxon>rosids</taxon>
        <taxon>malvids</taxon>
        <taxon>Sapindales</taxon>
        <taxon>Meliaceae</taxon>
        <taxon>Melia</taxon>
    </lineage>
</organism>
<evidence type="ECO:0000313" key="2">
    <source>
        <dbReference type="Proteomes" id="UP001164539"/>
    </source>
</evidence>
<dbReference type="Proteomes" id="UP001164539">
    <property type="component" value="Chromosome 6"/>
</dbReference>
<keyword evidence="2" id="KW-1185">Reference proteome</keyword>
<proteinExistence type="predicted"/>
<evidence type="ECO:0000313" key="1">
    <source>
        <dbReference type="EMBL" id="KAJ4716411.1"/>
    </source>
</evidence>